<keyword evidence="5" id="KW-1185">Reference proteome</keyword>
<dbReference type="OrthoDB" id="2019675at2759"/>
<dbReference type="PANTHER" id="PTHR36336">
    <property type="entry name" value="OS09G0560400 PROTEIN"/>
    <property type="match status" value="1"/>
</dbReference>
<organism evidence="4 5">
    <name type="scientific">Corchorus olitorius</name>
    <dbReference type="NCBI Taxonomy" id="93759"/>
    <lineage>
        <taxon>Eukaryota</taxon>
        <taxon>Viridiplantae</taxon>
        <taxon>Streptophyta</taxon>
        <taxon>Embryophyta</taxon>
        <taxon>Tracheophyta</taxon>
        <taxon>Spermatophyta</taxon>
        <taxon>Magnoliopsida</taxon>
        <taxon>eudicotyledons</taxon>
        <taxon>Gunneridae</taxon>
        <taxon>Pentapetalae</taxon>
        <taxon>rosids</taxon>
        <taxon>malvids</taxon>
        <taxon>Malvales</taxon>
        <taxon>Malvaceae</taxon>
        <taxon>Grewioideae</taxon>
        <taxon>Apeibeae</taxon>
        <taxon>Corchorus</taxon>
    </lineage>
</organism>
<evidence type="ECO:0000256" key="1">
    <source>
        <dbReference type="SAM" id="MobiDB-lite"/>
    </source>
</evidence>
<dbReference type="STRING" id="93759.A0A1R3GAF9"/>
<feature type="region of interest" description="Disordered" evidence="1">
    <location>
        <begin position="99"/>
        <end position="130"/>
    </location>
</feature>
<keyword evidence="2" id="KW-1133">Transmembrane helix</keyword>
<reference evidence="5" key="1">
    <citation type="submission" date="2013-09" db="EMBL/GenBank/DDBJ databases">
        <title>Corchorus olitorius genome sequencing.</title>
        <authorList>
            <person name="Alam M."/>
            <person name="Haque M.S."/>
            <person name="Islam M.S."/>
            <person name="Emdad E.M."/>
            <person name="Islam M.M."/>
            <person name="Ahmed B."/>
            <person name="Halim A."/>
            <person name="Hossen Q.M.M."/>
            <person name="Hossain M.Z."/>
            <person name="Ahmed R."/>
            <person name="Khan M.M."/>
            <person name="Islam R."/>
            <person name="Rashid M.M."/>
            <person name="Khan S.A."/>
            <person name="Rahman M.S."/>
            <person name="Alam M."/>
            <person name="Yahiya A.S."/>
            <person name="Khan M.S."/>
            <person name="Azam M.S."/>
            <person name="Haque T."/>
            <person name="Lashkar M.Z.H."/>
            <person name="Akhand A.I."/>
            <person name="Morshed G."/>
            <person name="Roy S."/>
            <person name="Uddin K.S."/>
            <person name="Rabeya T."/>
            <person name="Hossain A.S."/>
            <person name="Chowdhury A."/>
            <person name="Snigdha A.R."/>
            <person name="Mortoza M.S."/>
            <person name="Matin S.A."/>
            <person name="Hoque S.M.E."/>
            <person name="Islam M.K."/>
            <person name="Roy D.K."/>
            <person name="Haider R."/>
            <person name="Moosa M.M."/>
            <person name="Elias S.M."/>
            <person name="Hasan A.M."/>
            <person name="Jahan S."/>
            <person name="Shafiuddin M."/>
            <person name="Mahmood N."/>
            <person name="Shommy N.S."/>
        </authorList>
    </citation>
    <scope>NUCLEOTIDE SEQUENCE [LARGE SCALE GENOMIC DNA]</scope>
    <source>
        <strain evidence="5">cv. O-4</strain>
    </source>
</reference>
<feature type="chain" id="PRO_5010207235" description="Structural polyprotein" evidence="3">
    <location>
        <begin position="26"/>
        <end position="198"/>
    </location>
</feature>
<feature type="signal peptide" evidence="3">
    <location>
        <begin position="1"/>
        <end position="25"/>
    </location>
</feature>
<evidence type="ECO:0000256" key="3">
    <source>
        <dbReference type="SAM" id="SignalP"/>
    </source>
</evidence>
<feature type="compositionally biased region" description="Basic and acidic residues" evidence="1">
    <location>
        <begin position="99"/>
        <end position="110"/>
    </location>
</feature>
<evidence type="ECO:0000256" key="2">
    <source>
        <dbReference type="SAM" id="Phobius"/>
    </source>
</evidence>
<evidence type="ECO:0008006" key="6">
    <source>
        <dbReference type="Google" id="ProtNLM"/>
    </source>
</evidence>
<dbReference type="AlphaFoldDB" id="A0A1R3GAF9"/>
<dbReference type="EMBL" id="AWUE01023076">
    <property type="protein sequence ID" value="OMO54990.1"/>
    <property type="molecule type" value="Genomic_DNA"/>
</dbReference>
<accession>A0A1R3GAF9</accession>
<protein>
    <recommendedName>
        <fullName evidence="6">Structural polyprotein</fullName>
    </recommendedName>
</protein>
<proteinExistence type="predicted"/>
<keyword evidence="3" id="KW-0732">Signal</keyword>
<dbReference type="Proteomes" id="UP000187203">
    <property type="component" value="Unassembled WGS sequence"/>
</dbReference>
<sequence length="198" mass="21844">MGSSNSLVVGHLISFLFLLSVLASASPIDYNHERVGQRVLMSFKETPKGINRTFDCSPSGPCVPCLYSEKSDEKYRCSETGYRIPFKCVEIDGSSKVESKQKSEKGRSDLEISVSNGNSSKRRSLLEDSSTSEGGRRAYITYRSCIPAVNEEKISVLGFEAIIFGLLLVSGSVVFLRRKRTITMPGVAPGRIQQNSRF</sequence>
<comment type="caution">
    <text evidence="4">The sequence shown here is derived from an EMBL/GenBank/DDBJ whole genome shotgun (WGS) entry which is preliminary data.</text>
</comment>
<feature type="transmembrane region" description="Helical" evidence="2">
    <location>
        <begin position="154"/>
        <end position="176"/>
    </location>
</feature>
<dbReference type="PANTHER" id="PTHR36336:SF1">
    <property type="entry name" value="OS09G0560400 PROTEIN"/>
    <property type="match status" value="1"/>
</dbReference>
<name>A0A1R3GAF9_9ROSI</name>
<keyword evidence="2" id="KW-0472">Membrane</keyword>
<evidence type="ECO:0000313" key="4">
    <source>
        <dbReference type="EMBL" id="OMO54990.1"/>
    </source>
</evidence>
<keyword evidence="2" id="KW-0812">Transmembrane</keyword>
<evidence type="ECO:0000313" key="5">
    <source>
        <dbReference type="Proteomes" id="UP000187203"/>
    </source>
</evidence>
<gene>
    <name evidence="4" type="ORF">COLO4_36263</name>
</gene>